<evidence type="ECO:0000256" key="4">
    <source>
        <dbReference type="ARBA" id="ARBA00022989"/>
    </source>
</evidence>
<organism evidence="7 8">
    <name type="scientific">Psychromonas ingrahamii (strain DSM 17664 / CCUG 51855 / 37)</name>
    <dbReference type="NCBI Taxonomy" id="357804"/>
    <lineage>
        <taxon>Bacteria</taxon>
        <taxon>Pseudomonadati</taxon>
        <taxon>Pseudomonadota</taxon>
        <taxon>Gammaproteobacteria</taxon>
        <taxon>Alteromonadales</taxon>
        <taxon>Psychromonadaceae</taxon>
        <taxon>Psychromonas</taxon>
    </lineage>
</organism>
<sequence>MVDKLAIKSQKAGLKLVGFQLLIVLFIALVLTVFSSTKSGYSGLAGGITFMLPNMIFVFMTFAHAGASKTKLILRGFYVGEAIKLTLTVILFSIFLKSGTLFLPSFYISFLLLVASQWLAPFFFYDNNGIKNDR</sequence>
<keyword evidence="8" id="KW-1185">Reference proteome</keyword>
<keyword evidence="4 6" id="KW-1133">Transmembrane helix</keyword>
<dbReference type="InterPro" id="IPR005598">
    <property type="entry name" value="ATP_synth_I"/>
</dbReference>
<evidence type="ECO:0000256" key="6">
    <source>
        <dbReference type="SAM" id="Phobius"/>
    </source>
</evidence>
<feature type="transmembrane region" description="Helical" evidence="6">
    <location>
        <begin position="101"/>
        <end position="125"/>
    </location>
</feature>
<feature type="transmembrane region" description="Helical" evidence="6">
    <location>
        <begin position="12"/>
        <end position="34"/>
    </location>
</feature>
<evidence type="ECO:0000256" key="2">
    <source>
        <dbReference type="ARBA" id="ARBA00022475"/>
    </source>
</evidence>
<dbReference type="RefSeq" id="WP_011771959.1">
    <property type="nucleotide sequence ID" value="NC_008709.1"/>
</dbReference>
<keyword evidence="3 6" id="KW-0812">Transmembrane</keyword>
<dbReference type="EMBL" id="CP000510">
    <property type="protein sequence ID" value="ABM05411.1"/>
    <property type="molecule type" value="Genomic_DNA"/>
</dbReference>
<accession>A1T0Z6</accession>
<dbReference type="STRING" id="357804.Ping_3737"/>
<feature type="transmembrane region" description="Helical" evidence="6">
    <location>
        <begin position="40"/>
        <end position="60"/>
    </location>
</feature>
<evidence type="ECO:0000256" key="1">
    <source>
        <dbReference type="ARBA" id="ARBA00004651"/>
    </source>
</evidence>
<dbReference type="Pfam" id="PF03899">
    <property type="entry name" value="ATP-synt_I"/>
    <property type="match status" value="1"/>
</dbReference>
<dbReference type="AlphaFoldDB" id="A1T0Z6"/>
<comment type="subcellular location">
    <subcellularLocation>
        <location evidence="1">Cell membrane</location>
        <topology evidence="1">Multi-pass membrane protein</topology>
    </subcellularLocation>
</comment>
<dbReference type="KEGG" id="pin:Ping_3737"/>
<name>A1T0Z6_PSYIN</name>
<evidence type="ECO:0000256" key="5">
    <source>
        <dbReference type="ARBA" id="ARBA00023136"/>
    </source>
</evidence>
<dbReference type="Proteomes" id="UP000000639">
    <property type="component" value="Chromosome"/>
</dbReference>
<evidence type="ECO:0000313" key="7">
    <source>
        <dbReference type="EMBL" id="ABM05411.1"/>
    </source>
</evidence>
<dbReference type="HOGENOM" id="CLU_121415_3_1_6"/>
<dbReference type="OrthoDB" id="5702716at2"/>
<keyword evidence="5 6" id="KW-0472">Membrane</keyword>
<dbReference type="GO" id="GO:0005886">
    <property type="term" value="C:plasma membrane"/>
    <property type="evidence" value="ECO:0007669"/>
    <property type="project" value="UniProtKB-SubCell"/>
</dbReference>
<feature type="transmembrane region" description="Helical" evidence="6">
    <location>
        <begin position="72"/>
        <end position="95"/>
    </location>
</feature>
<proteinExistence type="predicted"/>
<protein>
    <submittedName>
        <fullName evidence="7">ATP synthase I chain</fullName>
    </submittedName>
</protein>
<evidence type="ECO:0000313" key="8">
    <source>
        <dbReference type="Proteomes" id="UP000000639"/>
    </source>
</evidence>
<dbReference type="eggNOG" id="COG3312">
    <property type="taxonomic scope" value="Bacteria"/>
</dbReference>
<evidence type="ECO:0000256" key="3">
    <source>
        <dbReference type="ARBA" id="ARBA00022692"/>
    </source>
</evidence>
<reference evidence="7 8" key="1">
    <citation type="submission" date="2007-01" db="EMBL/GenBank/DDBJ databases">
        <title>Complete sequence of Psychromonas ingrahamii 37.</title>
        <authorList>
            <consortium name="US DOE Joint Genome Institute"/>
            <person name="Copeland A."/>
            <person name="Lucas S."/>
            <person name="Lapidus A."/>
            <person name="Barry K."/>
            <person name="Detter J.C."/>
            <person name="Glavina del Rio T."/>
            <person name="Hammon N."/>
            <person name="Israni S."/>
            <person name="Dalin E."/>
            <person name="Tice H."/>
            <person name="Pitluck S."/>
            <person name="Thompson L.S."/>
            <person name="Brettin T."/>
            <person name="Bruce D."/>
            <person name="Han C."/>
            <person name="Tapia R."/>
            <person name="Schmutz J."/>
            <person name="Larimer F."/>
            <person name="Land M."/>
            <person name="Hauser L."/>
            <person name="Kyrpides N."/>
            <person name="Ivanova N."/>
            <person name="Staley J."/>
            <person name="Richardson P."/>
        </authorList>
    </citation>
    <scope>NUCLEOTIDE SEQUENCE [LARGE SCALE GENOMIC DNA]</scope>
    <source>
        <strain evidence="7 8">37</strain>
    </source>
</reference>
<gene>
    <name evidence="7" type="ordered locus">Ping_3737</name>
</gene>
<keyword evidence="2" id="KW-1003">Cell membrane</keyword>